<dbReference type="RefSeq" id="WP_143427062.1">
    <property type="nucleotide sequence ID" value="NZ_PDJI01000004.1"/>
</dbReference>
<proteinExistence type="predicted"/>
<organism evidence="2 3">
    <name type="scientific">Georgenia soli</name>
    <dbReference type="NCBI Taxonomy" id="638953"/>
    <lineage>
        <taxon>Bacteria</taxon>
        <taxon>Bacillati</taxon>
        <taxon>Actinomycetota</taxon>
        <taxon>Actinomycetes</taxon>
        <taxon>Micrococcales</taxon>
        <taxon>Bogoriellaceae</taxon>
        <taxon>Georgenia</taxon>
    </lineage>
</organism>
<keyword evidence="1" id="KW-0472">Membrane</keyword>
<evidence type="ECO:0000256" key="1">
    <source>
        <dbReference type="SAM" id="Phobius"/>
    </source>
</evidence>
<accession>A0A2A9ER32</accession>
<keyword evidence="1" id="KW-1133">Transmembrane helix</keyword>
<evidence type="ECO:0000313" key="2">
    <source>
        <dbReference type="EMBL" id="PFG40991.1"/>
    </source>
</evidence>
<feature type="transmembrane region" description="Helical" evidence="1">
    <location>
        <begin position="147"/>
        <end position="168"/>
    </location>
</feature>
<feature type="transmembrane region" description="Helical" evidence="1">
    <location>
        <begin position="72"/>
        <end position="94"/>
    </location>
</feature>
<comment type="caution">
    <text evidence="2">The sequence shown here is derived from an EMBL/GenBank/DDBJ whole genome shotgun (WGS) entry which is preliminary data.</text>
</comment>
<keyword evidence="3" id="KW-1185">Reference proteome</keyword>
<evidence type="ECO:0008006" key="4">
    <source>
        <dbReference type="Google" id="ProtNLM"/>
    </source>
</evidence>
<dbReference type="Proteomes" id="UP000222106">
    <property type="component" value="Unassembled WGS sequence"/>
</dbReference>
<reference evidence="2 3" key="1">
    <citation type="submission" date="2017-10" db="EMBL/GenBank/DDBJ databases">
        <title>Sequencing the genomes of 1000 actinobacteria strains.</title>
        <authorList>
            <person name="Klenk H.-P."/>
        </authorList>
    </citation>
    <scope>NUCLEOTIDE SEQUENCE [LARGE SCALE GENOMIC DNA]</scope>
    <source>
        <strain evidence="2 3">DSM 21838</strain>
    </source>
</reference>
<protein>
    <recommendedName>
        <fullName evidence="4">Copper resistance protein D</fullName>
    </recommendedName>
</protein>
<keyword evidence="1" id="KW-0812">Transmembrane</keyword>
<gene>
    <name evidence="2" type="ORF">ATJ97_3536</name>
</gene>
<feature type="transmembrane region" description="Helical" evidence="1">
    <location>
        <begin position="114"/>
        <end position="135"/>
    </location>
</feature>
<sequence length="170" mass="16884">MTLEHHVARLSVAGTAALVAALLLSVRGLSLSPAAAHAAGHLAVGLPLLGLLVLVLRYWPLRPGLLARVARGTLVTGLALASFGLVAEAVGAFGLDTDGQPATGLATLHEVSNAVWVVGLLAVGVSGLLTSVDLLAQAHGLESSRALAVAGVVVVLAVTVFAVGGMLLSS</sequence>
<dbReference type="EMBL" id="PDJI01000004">
    <property type="protein sequence ID" value="PFG40991.1"/>
    <property type="molecule type" value="Genomic_DNA"/>
</dbReference>
<dbReference type="AlphaFoldDB" id="A0A2A9ER32"/>
<evidence type="ECO:0000313" key="3">
    <source>
        <dbReference type="Proteomes" id="UP000222106"/>
    </source>
</evidence>
<name>A0A2A9ER32_9MICO</name>
<feature type="transmembrane region" description="Helical" evidence="1">
    <location>
        <begin position="38"/>
        <end position="60"/>
    </location>
</feature>